<name>A0A267EZQ9_9PLAT</name>
<dbReference type="GO" id="GO:0004180">
    <property type="term" value="F:carboxypeptidase activity"/>
    <property type="evidence" value="ECO:0007669"/>
    <property type="project" value="UniProtKB-KW"/>
</dbReference>
<dbReference type="EMBL" id="NIVC01001517">
    <property type="protein sequence ID" value="PAA66981.1"/>
    <property type="molecule type" value="Genomic_DNA"/>
</dbReference>
<feature type="domain" description="Peptidase M28" evidence="22">
    <location>
        <begin position="253"/>
        <end position="445"/>
    </location>
</feature>
<comment type="subunit">
    <text evidence="20">Homodimer. The monomeric form is inactive while the homodimer is active.</text>
</comment>
<keyword evidence="15" id="KW-0333">Golgi apparatus</keyword>
<dbReference type="GO" id="GO:0005764">
    <property type="term" value="C:lysosome"/>
    <property type="evidence" value="ECO:0007669"/>
    <property type="project" value="UniProtKB-SubCell"/>
</dbReference>
<keyword evidence="11" id="KW-0732">Signal</keyword>
<keyword evidence="9" id="KW-0645">Protease</keyword>
<sequence>PLELIIMYGGYQSTKQNLDPVYSQIIDYVTKGDGSGKAYKNLATFVDRFGSRKVGTQRLEDAISHLVSELESLGSLKVHTESFSFEGWQRGAESAELVAPLSKRLPMLSLGSSVGTAAASDSADGSIEADCVVVESFNELDRLGKAGISGKIVVYNQLYKGYGVSVQYRTDGASRASKYGAVAALIRSVTPFSIGSPHTGMQEYEPGLPVQIPACCITVEDAELMHRIYKRGDKVRVRLRMSCGSAGVQESRNIVADLEGSEKPQELVVVCGHIDSWDVGQGAMDDGGGAFCAMQSVRTLLEMGLRPRRTIRLVLFSGEEFGILGGNAYYERHKAELADKISFMLESDSGTFGPIGTTCSGSEATRSAYQQVLNLLEPIGATTLVPSTDGPDITVWAKSGVPVGDLLTKRAGQPDDFYFYFHHSEGDMMTVQDPAEMDRCVAAFAVVSLALADAAELLPRGISGASAGEDGLLSDWVLV</sequence>
<keyword evidence="10" id="KW-0479">Metal-binding</keyword>
<keyword evidence="18" id="KW-0325">Glycoprotein</keyword>
<evidence type="ECO:0000256" key="21">
    <source>
        <dbReference type="ARBA" id="ARBA00033328"/>
    </source>
</evidence>
<evidence type="ECO:0000256" key="4">
    <source>
        <dbReference type="ARBA" id="ARBA00004613"/>
    </source>
</evidence>
<evidence type="ECO:0000256" key="7">
    <source>
        <dbReference type="ARBA" id="ARBA00022525"/>
    </source>
</evidence>
<evidence type="ECO:0000256" key="13">
    <source>
        <dbReference type="ARBA" id="ARBA00022824"/>
    </source>
</evidence>
<keyword evidence="19" id="KW-0458">Lysosome</keyword>
<evidence type="ECO:0000259" key="22">
    <source>
        <dbReference type="Pfam" id="PF04389"/>
    </source>
</evidence>
<evidence type="ECO:0000256" key="5">
    <source>
        <dbReference type="ARBA" id="ARBA00010918"/>
    </source>
</evidence>
<dbReference type="PANTHER" id="PTHR12053">
    <property type="entry name" value="PROTEASE FAMILY M28 PLASMA GLUTAMATE CARBOXYPEPTIDASE-RELATED"/>
    <property type="match status" value="1"/>
</dbReference>
<keyword evidence="8" id="KW-0121">Carboxypeptidase</keyword>
<dbReference type="GO" id="GO:0006508">
    <property type="term" value="P:proteolysis"/>
    <property type="evidence" value="ECO:0007669"/>
    <property type="project" value="UniProtKB-KW"/>
</dbReference>
<evidence type="ECO:0000256" key="3">
    <source>
        <dbReference type="ARBA" id="ARBA00004555"/>
    </source>
</evidence>
<evidence type="ECO:0000256" key="11">
    <source>
        <dbReference type="ARBA" id="ARBA00022729"/>
    </source>
</evidence>
<proteinExistence type="inferred from homology"/>
<dbReference type="SUPFAM" id="SSF53187">
    <property type="entry name" value="Zn-dependent exopeptidases"/>
    <property type="match status" value="1"/>
</dbReference>
<comment type="similarity">
    <text evidence="5">Belongs to the peptidase M28 family.</text>
</comment>
<keyword evidence="16" id="KW-0482">Metalloprotease</keyword>
<dbReference type="STRING" id="282301.A0A267EZQ9"/>
<evidence type="ECO:0000256" key="20">
    <source>
        <dbReference type="ARBA" id="ARBA00025833"/>
    </source>
</evidence>
<dbReference type="Proteomes" id="UP000215902">
    <property type="component" value="Unassembled WGS sequence"/>
</dbReference>
<evidence type="ECO:0000256" key="10">
    <source>
        <dbReference type="ARBA" id="ARBA00022723"/>
    </source>
</evidence>
<evidence type="ECO:0000256" key="16">
    <source>
        <dbReference type="ARBA" id="ARBA00023049"/>
    </source>
</evidence>
<dbReference type="InterPro" id="IPR039866">
    <property type="entry name" value="CPQ"/>
</dbReference>
<feature type="non-terminal residue" evidence="23">
    <location>
        <position position="1"/>
    </location>
</feature>
<dbReference type="GO" id="GO:0005783">
    <property type="term" value="C:endoplasmic reticulum"/>
    <property type="evidence" value="ECO:0007669"/>
    <property type="project" value="UniProtKB-SubCell"/>
</dbReference>
<dbReference type="GO" id="GO:0005615">
    <property type="term" value="C:extracellular space"/>
    <property type="evidence" value="ECO:0007669"/>
    <property type="project" value="TreeGrafter"/>
</dbReference>
<reference evidence="23 25" key="1">
    <citation type="submission" date="2017-06" db="EMBL/GenBank/DDBJ databases">
        <title>A platform for efficient transgenesis in Macrostomum lignano, a flatworm model organism for stem cell research.</title>
        <authorList>
            <person name="Berezikov E."/>
        </authorList>
    </citation>
    <scope>NUCLEOTIDE SEQUENCE [LARGE SCALE GENOMIC DNA]</scope>
    <source>
        <strain evidence="23">DV1</strain>
        <tissue evidence="23">Whole organism</tissue>
    </source>
</reference>
<keyword evidence="25" id="KW-1185">Reference proteome</keyword>
<keyword evidence="13" id="KW-0256">Endoplasmic reticulum</keyword>
<dbReference type="Gene3D" id="3.50.30.30">
    <property type="match status" value="1"/>
</dbReference>
<dbReference type="InterPro" id="IPR007484">
    <property type="entry name" value="Peptidase_M28"/>
</dbReference>
<dbReference type="AlphaFoldDB" id="A0A267EZQ9"/>
<evidence type="ECO:0000256" key="17">
    <source>
        <dbReference type="ARBA" id="ARBA00023145"/>
    </source>
</evidence>
<dbReference type="EMBL" id="NIVC01001450">
    <property type="protein sequence ID" value="PAA67830.1"/>
    <property type="molecule type" value="Genomic_DNA"/>
</dbReference>
<dbReference type="PANTHER" id="PTHR12053:SF3">
    <property type="entry name" value="CARBOXYPEPTIDASE Q"/>
    <property type="match status" value="1"/>
</dbReference>
<evidence type="ECO:0000256" key="6">
    <source>
        <dbReference type="ARBA" id="ARBA00014116"/>
    </source>
</evidence>
<evidence type="ECO:0000313" key="23">
    <source>
        <dbReference type="EMBL" id="PAA66981.1"/>
    </source>
</evidence>
<keyword evidence="12" id="KW-0378">Hydrolase</keyword>
<evidence type="ECO:0000256" key="8">
    <source>
        <dbReference type="ARBA" id="ARBA00022645"/>
    </source>
</evidence>
<organism evidence="23 25">
    <name type="scientific">Macrostomum lignano</name>
    <dbReference type="NCBI Taxonomy" id="282301"/>
    <lineage>
        <taxon>Eukaryota</taxon>
        <taxon>Metazoa</taxon>
        <taxon>Spiralia</taxon>
        <taxon>Lophotrochozoa</taxon>
        <taxon>Platyhelminthes</taxon>
        <taxon>Rhabditophora</taxon>
        <taxon>Macrostomorpha</taxon>
        <taxon>Macrostomida</taxon>
        <taxon>Macrostomidae</taxon>
        <taxon>Macrostomum</taxon>
    </lineage>
</organism>
<dbReference type="GO" id="GO:0043171">
    <property type="term" value="P:peptide catabolic process"/>
    <property type="evidence" value="ECO:0007669"/>
    <property type="project" value="TreeGrafter"/>
</dbReference>
<evidence type="ECO:0000256" key="14">
    <source>
        <dbReference type="ARBA" id="ARBA00022833"/>
    </source>
</evidence>
<protein>
    <recommendedName>
        <fullName evidence="6">Carboxypeptidase Q</fullName>
    </recommendedName>
    <alternativeName>
        <fullName evidence="21">Plasma glutamate carboxypeptidase</fullName>
    </alternativeName>
</protein>
<keyword evidence="7" id="KW-0964">Secreted</keyword>
<gene>
    <name evidence="23" type="ORF">BOX15_Mlig024594g1</name>
    <name evidence="24" type="ORF">BOX15_Mlig027940g1</name>
</gene>
<dbReference type="Pfam" id="PF04389">
    <property type="entry name" value="Peptidase_M28"/>
    <property type="match status" value="1"/>
</dbReference>
<dbReference type="GO" id="GO:0005794">
    <property type="term" value="C:Golgi apparatus"/>
    <property type="evidence" value="ECO:0007669"/>
    <property type="project" value="UniProtKB-SubCell"/>
</dbReference>
<accession>A0A267EZQ9</accession>
<dbReference type="GO" id="GO:0046872">
    <property type="term" value="F:metal ion binding"/>
    <property type="evidence" value="ECO:0007669"/>
    <property type="project" value="UniProtKB-KW"/>
</dbReference>
<evidence type="ECO:0000256" key="12">
    <source>
        <dbReference type="ARBA" id="ARBA00022801"/>
    </source>
</evidence>
<evidence type="ECO:0000313" key="24">
    <source>
        <dbReference type="EMBL" id="PAA67830.1"/>
    </source>
</evidence>
<dbReference type="GO" id="GO:0070573">
    <property type="term" value="F:metallodipeptidase activity"/>
    <property type="evidence" value="ECO:0007669"/>
    <property type="project" value="InterPro"/>
</dbReference>
<dbReference type="Gene3D" id="3.40.630.10">
    <property type="entry name" value="Zn peptidases"/>
    <property type="match status" value="1"/>
</dbReference>
<comment type="caution">
    <text evidence="23">The sequence shown here is derived from an EMBL/GenBank/DDBJ whole genome shotgun (WGS) entry which is preliminary data.</text>
</comment>
<evidence type="ECO:0000256" key="18">
    <source>
        <dbReference type="ARBA" id="ARBA00023180"/>
    </source>
</evidence>
<keyword evidence="17" id="KW-0865">Zymogen</keyword>
<evidence type="ECO:0000256" key="2">
    <source>
        <dbReference type="ARBA" id="ARBA00004371"/>
    </source>
</evidence>
<evidence type="ECO:0000256" key="19">
    <source>
        <dbReference type="ARBA" id="ARBA00023228"/>
    </source>
</evidence>
<comment type="subcellular location">
    <subcellularLocation>
        <location evidence="1">Endoplasmic reticulum</location>
    </subcellularLocation>
    <subcellularLocation>
        <location evidence="3">Golgi apparatus</location>
    </subcellularLocation>
    <subcellularLocation>
        <location evidence="2">Lysosome</location>
    </subcellularLocation>
    <subcellularLocation>
        <location evidence="4">Secreted</location>
    </subcellularLocation>
</comment>
<evidence type="ECO:0000313" key="25">
    <source>
        <dbReference type="Proteomes" id="UP000215902"/>
    </source>
</evidence>
<evidence type="ECO:0000256" key="9">
    <source>
        <dbReference type="ARBA" id="ARBA00022670"/>
    </source>
</evidence>
<evidence type="ECO:0000256" key="15">
    <source>
        <dbReference type="ARBA" id="ARBA00023034"/>
    </source>
</evidence>
<dbReference type="OrthoDB" id="10013407at2759"/>
<keyword evidence="14" id="KW-0862">Zinc</keyword>
<dbReference type="FunFam" id="3.50.30.30:FF:000009">
    <property type="entry name" value="Carboxypeptidase Q"/>
    <property type="match status" value="1"/>
</dbReference>
<evidence type="ECO:0000256" key="1">
    <source>
        <dbReference type="ARBA" id="ARBA00004240"/>
    </source>
</evidence>